<dbReference type="Pfam" id="PF01573">
    <property type="entry name" value="Bromo_MP"/>
    <property type="match status" value="1"/>
</dbReference>
<evidence type="ECO:0000256" key="6">
    <source>
        <dbReference type="ARBA" id="ARBA00025275"/>
    </source>
</evidence>
<evidence type="ECO:0000256" key="1">
    <source>
        <dbReference type="ARBA" id="ARBA00004621"/>
    </source>
</evidence>
<evidence type="ECO:0000256" key="7">
    <source>
        <dbReference type="ARBA" id="ARBA00032603"/>
    </source>
</evidence>
<evidence type="ECO:0000256" key="4">
    <source>
        <dbReference type="ARBA" id="ARBA00023031"/>
    </source>
</evidence>
<protein>
    <recommendedName>
        <fullName evidence="2">Movement protein</fullName>
    </recommendedName>
    <alternativeName>
        <fullName evidence="7">Protein 3A</fullName>
    </alternativeName>
</protein>
<dbReference type="EMBL" id="LC030107">
    <property type="protein sequence ID" value="BAQ55255.1"/>
    <property type="molecule type" value="Genomic_RNA"/>
</dbReference>
<dbReference type="GO" id="GO:0044219">
    <property type="term" value="C:host cell plasmodesma"/>
    <property type="evidence" value="ECO:0007669"/>
    <property type="project" value="UniProtKB-SubCell"/>
</dbReference>
<keyword evidence="5" id="KW-1031">Host cell junction</keyword>
<keyword evidence="4" id="KW-0916">Viral movement protein</keyword>
<dbReference type="GO" id="GO:0046740">
    <property type="term" value="P:transport of virus in host, cell to cell"/>
    <property type="evidence" value="ECO:0007669"/>
    <property type="project" value="UniProtKB-KW"/>
</dbReference>
<evidence type="ECO:0000256" key="2">
    <source>
        <dbReference type="ARBA" id="ARBA00014660"/>
    </source>
</evidence>
<evidence type="ECO:0000256" key="5">
    <source>
        <dbReference type="ARBA" id="ARBA00023081"/>
    </source>
</evidence>
<comment type="subcellular location">
    <subcellularLocation>
        <location evidence="1">Host cell junction</location>
        <location evidence="1">Host plasmodesma</location>
    </subcellularLocation>
</comment>
<sequence>MALVPTMKALTFSAEDETSLEKAITEALSGSVEINMGLRRCAAFPAVNTGAFLCELTTKETKSFIGKFSDKVRGRVFVDHAVIHLMYIPVILNTTHAIAELKLKNLATGDELYGGTKVNLSKAFILTMTWPRSLFAEAVHSHRGLYLGGTVSCASSVPANAKIGMWYPMWSEKVSNKQLYQNTVNIHNTEALETFTRTMISSDREMRSLLRSRASIDIAAKTLEKPVICSERVSLLDQHTQGVDFTVAEIETDKGDDAGTSILGPKMVPIEQVTSVKVPSSEAGRNPLSA</sequence>
<organism evidence="8">
    <name type="scientific">Tobacco streak virus</name>
    <dbReference type="NCBI Taxonomy" id="12317"/>
    <lineage>
        <taxon>Viruses</taxon>
        <taxon>Riboviria</taxon>
        <taxon>Orthornavirae</taxon>
        <taxon>Kitrinoviricota</taxon>
        <taxon>Alsuviricetes</taxon>
        <taxon>Martellivirales</taxon>
        <taxon>Bromoviridae</taxon>
        <taxon>Ilarvirus</taxon>
        <taxon>Ilarvirus TSV</taxon>
    </lineage>
</organism>
<proteinExistence type="predicted"/>
<comment type="function">
    <text evidence="6">Transports viral genome to neighboring plant cells directly through plasmosdesmata, without any budding. The movement protein allows efficient cell to cell propagation, by bypassing the host cell wall barrier. Acts by forming a tubular structure at the host plasmodesmata, enlarging it enough to allow free passage of virion capsids.</text>
</comment>
<evidence type="ECO:0000313" key="8">
    <source>
        <dbReference type="EMBL" id="BAQ55255.1"/>
    </source>
</evidence>
<keyword evidence="3" id="KW-0813">Transport</keyword>
<dbReference type="InterPro" id="IPR002538">
    <property type="entry name" value="Bromo_MP"/>
</dbReference>
<reference evidence="8" key="1">
    <citation type="submission" date="2015-02" db="EMBL/GenBank/DDBJ databases">
        <title>Important role of cyanidin to black flower appearance in dahlia demonstrated by suppression of post-transcriptional gene silencing due to virus infection.</title>
        <authorList>
            <person name="Deguchi A."/>
            <person name="Tatsuzawa F."/>
            <person name="Hosokawa M."/>
            <person name="Doi M."/>
            <person name="Ohno S."/>
        </authorList>
    </citation>
    <scope>NUCLEOTIDE SEQUENCE</scope>
    <source>
        <strain evidence="8">Dahlia</strain>
    </source>
</reference>
<evidence type="ECO:0000256" key="3">
    <source>
        <dbReference type="ARBA" id="ARBA00022448"/>
    </source>
</evidence>
<name>A0A0C6G5I5_9BROM</name>
<accession>A0A0C6G5I5</accession>